<dbReference type="AlphaFoldDB" id="A0A269TDL6"/>
<dbReference type="GO" id="GO:0061504">
    <property type="term" value="P:cyclic threonylcarbamoyladenosine biosynthetic process"/>
    <property type="evidence" value="ECO:0007669"/>
    <property type="project" value="TreeGrafter"/>
</dbReference>
<dbReference type="InterPro" id="IPR012729">
    <property type="entry name" value="ThiF_fam2"/>
</dbReference>
<dbReference type="EMBL" id="JABBJH010000007">
    <property type="protein sequence ID" value="NMK39058.1"/>
    <property type="molecule type" value="Genomic_DNA"/>
</dbReference>
<gene>
    <name evidence="1" type="primary">thiF</name>
    <name evidence="1" type="ORF">HG933_06645</name>
</gene>
<dbReference type="GO" id="GO:0061503">
    <property type="term" value="F:tRNA threonylcarbamoyladenosine dehydratase"/>
    <property type="evidence" value="ECO:0007669"/>
    <property type="project" value="TreeGrafter"/>
</dbReference>
<dbReference type="PANTHER" id="PTHR43267">
    <property type="entry name" value="TRNA THREONYLCARBAMOYLADENOSINE DEHYDRATASE"/>
    <property type="match status" value="1"/>
</dbReference>
<sequence>MQLLLNGKKMTCPCDHLEDLKAAYGSGQEITIVNGFATTENLALKEGDEIYFIPKDRLPPKEALEGMMCSRHTPKVHQKVSAGRVAICGLGGLGSNAAVYLARTGVGHLHLIDFDTVDASNLNRQSYMVRDLGQRKTDALARQIADINPFIDVRTDFVRLTEDNVPTILKDDQVICEAFDNPDAKTMLVHTVLEQCPDKYIVSASGMAGYGDSNAIETKKITSHFYICGDQTRNAKPGRGLMAPRVAICAGHEANLILKLLVDVL</sequence>
<accession>A0A269TDL6</accession>
<dbReference type="PANTHER" id="PTHR43267:SF3">
    <property type="entry name" value="THIF PROTEIN"/>
    <property type="match status" value="1"/>
</dbReference>
<dbReference type="GO" id="GO:0016779">
    <property type="term" value="F:nucleotidyltransferase activity"/>
    <property type="evidence" value="ECO:0007669"/>
    <property type="project" value="UniProtKB-KW"/>
</dbReference>
<name>A0A269TDL6_MEGEL</name>
<evidence type="ECO:0000313" key="1">
    <source>
        <dbReference type="EMBL" id="NMK39058.1"/>
    </source>
</evidence>
<dbReference type="Pfam" id="PF14453">
    <property type="entry name" value="ThiS-like"/>
    <property type="match status" value="1"/>
</dbReference>
<dbReference type="SUPFAM" id="SSF69572">
    <property type="entry name" value="Activating enzymes of the ubiquitin-like proteins"/>
    <property type="match status" value="1"/>
</dbReference>
<dbReference type="InterPro" id="IPR032726">
    <property type="entry name" value="ThiS-like_dom"/>
</dbReference>
<dbReference type="Gene3D" id="3.40.50.720">
    <property type="entry name" value="NAD(P)-binding Rossmann-like Domain"/>
    <property type="match status" value="1"/>
</dbReference>
<dbReference type="Pfam" id="PF00899">
    <property type="entry name" value="ThiF"/>
    <property type="match status" value="1"/>
</dbReference>
<dbReference type="Proteomes" id="UP000536773">
    <property type="component" value="Unassembled WGS sequence"/>
</dbReference>
<keyword evidence="1" id="KW-0548">Nucleotidyltransferase</keyword>
<proteinExistence type="predicted"/>
<keyword evidence="1" id="KW-0808">Transferase</keyword>
<dbReference type="InterPro" id="IPR045886">
    <property type="entry name" value="ThiF/MoeB/HesA"/>
</dbReference>
<dbReference type="RefSeq" id="WP_022497414.1">
    <property type="nucleotide sequence ID" value="NZ_CABMON010000008.1"/>
</dbReference>
<dbReference type="InterPro" id="IPR000594">
    <property type="entry name" value="ThiF_NAD_FAD-bd"/>
</dbReference>
<comment type="caution">
    <text evidence="1">The sequence shown here is derived from an EMBL/GenBank/DDBJ whole genome shotgun (WGS) entry which is preliminary data.</text>
</comment>
<reference evidence="1 2" key="1">
    <citation type="submission" date="2020-04" db="EMBL/GenBank/DDBJ databases">
        <authorList>
            <person name="Hitch T.C.A."/>
            <person name="Wylensek D."/>
            <person name="Clavel T."/>
        </authorList>
    </citation>
    <scope>NUCLEOTIDE SEQUENCE [LARGE SCALE GENOMIC DNA]</scope>
    <source>
        <strain evidence="1 2">WCA-386-APC-2A</strain>
    </source>
</reference>
<dbReference type="GO" id="GO:0008641">
    <property type="term" value="F:ubiquitin-like modifier activating enzyme activity"/>
    <property type="evidence" value="ECO:0007669"/>
    <property type="project" value="InterPro"/>
</dbReference>
<dbReference type="NCBIfam" id="TIGR02354">
    <property type="entry name" value="thiF_fam2"/>
    <property type="match status" value="1"/>
</dbReference>
<protein>
    <submittedName>
        <fullName evidence="1">Sulfur carrier protein ThiS adenylyltransferase ThiF</fullName>
    </submittedName>
</protein>
<dbReference type="NCBIfam" id="NF006395">
    <property type="entry name" value="PRK08644.1"/>
    <property type="match status" value="1"/>
</dbReference>
<organism evidence="1 2">
    <name type="scientific">Megasphaera elsdenii</name>
    <dbReference type="NCBI Taxonomy" id="907"/>
    <lineage>
        <taxon>Bacteria</taxon>
        <taxon>Bacillati</taxon>
        <taxon>Bacillota</taxon>
        <taxon>Negativicutes</taxon>
        <taxon>Veillonellales</taxon>
        <taxon>Veillonellaceae</taxon>
        <taxon>Megasphaera</taxon>
    </lineage>
</organism>
<evidence type="ECO:0000313" key="2">
    <source>
        <dbReference type="Proteomes" id="UP000536773"/>
    </source>
</evidence>
<dbReference type="InterPro" id="IPR035985">
    <property type="entry name" value="Ubiquitin-activating_enz"/>
</dbReference>